<organism evidence="9">
    <name type="scientific">Lichtheimia ramosa</name>
    <dbReference type="NCBI Taxonomy" id="688394"/>
    <lineage>
        <taxon>Eukaryota</taxon>
        <taxon>Fungi</taxon>
        <taxon>Fungi incertae sedis</taxon>
        <taxon>Mucoromycota</taxon>
        <taxon>Mucoromycotina</taxon>
        <taxon>Mucoromycetes</taxon>
        <taxon>Mucorales</taxon>
        <taxon>Lichtheimiaceae</taxon>
        <taxon>Lichtheimia</taxon>
    </lineage>
</organism>
<dbReference type="PANTHER" id="PTHR23168">
    <property type="entry name" value="MITOTIC SPINDLE ASSEMBLY CHECKPOINT PROTEIN MAD1 MITOTIC ARREST DEFICIENT-LIKE PROTEIN 1"/>
    <property type="match status" value="1"/>
</dbReference>
<keyword evidence="8" id="KW-0175">Coiled coil</keyword>
<dbReference type="PANTHER" id="PTHR23168:SF0">
    <property type="entry name" value="MITOTIC SPINDLE ASSEMBLY CHECKPOINT PROTEIN MAD1"/>
    <property type="match status" value="1"/>
</dbReference>
<gene>
    <name evidence="9" type="ORF">LRAMOSA09346</name>
</gene>
<comment type="subcellular location">
    <subcellularLocation>
        <location evidence="1">Nucleus</location>
    </subcellularLocation>
</comment>
<comment type="similarity">
    <text evidence="2">Belongs to the MAD1 family.</text>
</comment>
<keyword evidence="6" id="KW-0539">Nucleus</keyword>
<feature type="coiled-coil region" evidence="8">
    <location>
        <begin position="314"/>
        <end position="369"/>
    </location>
</feature>
<proteinExistence type="inferred from homology"/>
<dbReference type="AlphaFoldDB" id="A0A077WGQ5"/>
<sequence length="676" mass="79226">MSNDDRPRITRELVYRNVSRSPNRAMDQLVEDGKYSTHKSKRIAEAIEKLRKEIKAGDLERDKLKASFKLERQDLSLQLETLIKQKTEAKERAVYHMNQYNDAASKLQLIKDEHASIANKLRQTIQELRDENGQLTDQLTQTQRQYEETRDRLTQLEHQMEYEMKRLQTEVECLQKINEHHEQSNKENKERLEELFAEDQSMDDNDWDDKFMAELEKDQCTQQAKVIEQLQKKNIDISNALDQYKQRYPDLAKIDEEQRRVERELKEAQRIQQENLGLKIENEQLKTQAAAWTKYIESENIDKYSSPQEIVYKLSTGRAAMREAELRAEKLERELEEKNAREEEQSKMLEELKAKLAESEQARKRDMLEKESLSKDKKMLEIHRDLLEHQLTVISKVEEANASTSDSNDFPLTQRLAELEALLKEHQQELSSTRAQLAEAKSSVFTGRLLELKSNPASIEQHVRQEQLENLRLENRQLLKELFDKDNNQQQQPLDGDNEEQRIIIPKSTIENLQSETETLKAKIASKEKRILRLQQVFATKLEEMDHVIQSLLGYSMDFRSDGTVRVCSTSVHESELVFLFKSGANDEVNFRIVGSMKDEYMQRLQGTYDTFVHEQHNIPAFLSSVTLELMNSVGETDQGYGYESQEEDDEDVYYYQQDNMELPGNTEEDAIMIDD</sequence>
<evidence type="ECO:0000256" key="7">
    <source>
        <dbReference type="ARBA" id="ARBA00023306"/>
    </source>
</evidence>
<dbReference type="InterPro" id="IPR008672">
    <property type="entry name" value="Mad1"/>
</dbReference>
<keyword evidence="4" id="KW-0132">Cell division</keyword>
<name>A0A077WGQ5_9FUNG</name>
<dbReference type="GO" id="GO:0072686">
    <property type="term" value="C:mitotic spindle"/>
    <property type="evidence" value="ECO:0007669"/>
    <property type="project" value="TreeGrafter"/>
</dbReference>
<dbReference type="GO" id="GO:0007094">
    <property type="term" value="P:mitotic spindle assembly checkpoint signaling"/>
    <property type="evidence" value="ECO:0007669"/>
    <property type="project" value="InterPro"/>
</dbReference>
<dbReference type="Gene3D" id="3.30.457.60">
    <property type="match status" value="1"/>
</dbReference>
<dbReference type="GO" id="GO:0051315">
    <property type="term" value="P:attachment of mitotic spindle microtubules to kinetochore"/>
    <property type="evidence" value="ECO:0007669"/>
    <property type="project" value="TreeGrafter"/>
</dbReference>
<reference evidence="9" key="1">
    <citation type="journal article" date="2014" name="Genome Announc.">
        <title>De novo whole-genome sequence and genome annotation of Lichtheimia ramosa.</title>
        <authorList>
            <person name="Linde J."/>
            <person name="Schwartze V."/>
            <person name="Binder U."/>
            <person name="Lass-Florl C."/>
            <person name="Voigt K."/>
            <person name="Horn F."/>
        </authorList>
    </citation>
    <scope>NUCLEOTIDE SEQUENCE</scope>
    <source>
        <strain evidence="9">JMRC FSU:6197</strain>
    </source>
</reference>
<evidence type="ECO:0000256" key="2">
    <source>
        <dbReference type="ARBA" id="ARBA00008029"/>
    </source>
</evidence>
<keyword evidence="7" id="KW-0131">Cell cycle</keyword>
<dbReference type="Pfam" id="PF05557">
    <property type="entry name" value="MAD"/>
    <property type="match status" value="1"/>
</dbReference>
<feature type="coiled-coil region" evidence="8">
    <location>
        <begin position="416"/>
        <end position="443"/>
    </location>
</feature>
<protein>
    <recommendedName>
        <fullName evidence="3">Spindle assembly checkpoint component MAD1</fullName>
    </recommendedName>
</protein>
<evidence type="ECO:0000256" key="8">
    <source>
        <dbReference type="SAM" id="Coils"/>
    </source>
</evidence>
<feature type="coiled-coil region" evidence="8">
    <location>
        <begin position="47"/>
        <end position="198"/>
    </location>
</feature>
<dbReference type="OrthoDB" id="331602at2759"/>
<evidence type="ECO:0000256" key="5">
    <source>
        <dbReference type="ARBA" id="ARBA00022776"/>
    </source>
</evidence>
<keyword evidence="5" id="KW-0498">Mitosis</keyword>
<dbReference type="GO" id="GO:0051301">
    <property type="term" value="P:cell division"/>
    <property type="evidence" value="ECO:0007669"/>
    <property type="project" value="UniProtKB-KW"/>
</dbReference>
<evidence type="ECO:0000256" key="3">
    <source>
        <dbReference type="ARBA" id="ARBA00022019"/>
    </source>
</evidence>
<evidence type="ECO:0000313" key="9">
    <source>
        <dbReference type="EMBL" id="CDS06821.1"/>
    </source>
</evidence>
<dbReference type="EMBL" id="LK023321">
    <property type="protein sequence ID" value="CDS06821.1"/>
    <property type="molecule type" value="Genomic_DNA"/>
</dbReference>
<evidence type="ECO:0000256" key="4">
    <source>
        <dbReference type="ARBA" id="ARBA00022618"/>
    </source>
</evidence>
<evidence type="ECO:0000256" key="6">
    <source>
        <dbReference type="ARBA" id="ARBA00023242"/>
    </source>
</evidence>
<dbReference type="GO" id="GO:0005635">
    <property type="term" value="C:nuclear envelope"/>
    <property type="evidence" value="ECO:0007669"/>
    <property type="project" value="TreeGrafter"/>
</dbReference>
<feature type="coiled-coil region" evidence="8">
    <location>
        <begin position="227"/>
        <end position="288"/>
    </location>
</feature>
<accession>A0A077WGQ5</accession>
<evidence type="ECO:0000256" key="1">
    <source>
        <dbReference type="ARBA" id="ARBA00004123"/>
    </source>
</evidence>
<dbReference type="GO" id="GO:0000776">
    <property type="term" value="C:kinetochore"/>
    <property type="evidence" value="ECO:0007669"/>
    <property type="project" value="TreeGrafter"/>
</dbReference>
<feature type="coiled-coil region" evidence="8">
    <location>
        <begin position="468"/>
        <end position="530"/>
    </location>
</feature>